<dbReference type="InterPro" id="IPR018011">
    <property type="entry name" value="Carb_sulfotrans_8-10"/>
</dbReference>
<protein>
    <recommendedName>
        <fullName evidence="11">Sulfotransferase family protein</fullName>
    </recommendedName>
</protein>
<evidence type="ECO:0000256" key="8">
    <source>
        <dbReference type="SAM" id="MobiDB-lite"/>
    </source>
</evidence>
<evidence type="ECO:0000313" key="9">
    <source>
        <dbReference type="EMBL" id="GMG84874.1"/>
    </source>
</evidence>
<keyword evidence="4" id="KW-1133">Transmembrane helix</keyword>
<evidence type="ECO:0000313" key="10">
    <source>
        <dbReference type="Proteomes" id="UP001239909"/>
    </source>
</evidence>
<dbReference type="PANTHER" id="PTHR12137:SF54">
    <property type="entry name" value="CARBOHYDRATE SULFOTRANSFERASE"/>
    <property type="match status" value="1"/>
</dbReference>
<evidence type="ECO:0008006" key="11">
    <source>
        <dbReference type="Google" id="ProtNLM"/>
    </source>
</evidence>
<comment type="subcellular location">
    <subcellularLocation>
        <location evidence="1">Golgi apparatus membrane</location>
        <topology evidence="1">Single-pass type II membrane protein</topology>
    </subcellularLocation>
</comment>
<proteinExistence type="predicted"/>
<feature type="region of interest" description="Disordered" evidence="8">
    <location>
        <begin position="281"/>
        <end position="329"/>
    </location>
</feature>
<evidence type="ECO:0000256" key="4">
    <source>
        <dbReference type="ARBA" id="ARBA00022989"/>
    </source>
</evidence>
<dbReference type="EMBL" id="BSYI01000045">
    <property type="protein sequence ID" value="GMG84874.1"/>
    <property type="molecule type" value="Genomic_DNA"/>
</dbReference>
<name>A0ABQ6LNS6_9RHOB</name>
<dbReference type="InterPro" id="IPR005331">
    <property type="entry name" value="Sulfotransferase"/>
</dbReference>
<keyword evidence="2" id="KW-0808">Transferase</keyword>
<organism evidence="9 10">
    <name type="scientific">Paralimibaculum aggregatum</name>
    <dbReference type="NCBI Taxonomy" id="3036245"/>
    <lineage>
        <taxon>Bacteria</taxon>
        <taxon>Pseudomonadati</taxon>
        <taxon>Pseudomonadota</taxon>
        <taxon>Alphaproteobacteria</taxon>
        <taxon>Rhodobacterales</taxon>
        <taxon>Paracoccaceae</taxon>
        <taxon>Paralimibaculum</taxon>
    </lineage>
</organism>
<evidence type="ECO:0000256" key="6">
    <source>
        <dbReference type="ARBA" id="ARBA00023136"/>
    </source>
</evidence>
<dbReference type="Pfam" id="PF03567">
    <property type="entry name" value="Sulfotransfer_2"/>
    <property type="match status" value="1"/>
</dbReference>
<evidence type="ECO:0000256" key="1">
    <source>
        <dbReference type="ARBA" id="ARBA00004323"/>
    </source>
</evidence>
<dbReference type="PANTHER" id="PTHR12137">
    <property type="entry name" value="CARBOHYDRATE SULFOTRANSFERASE"/>
    <property type="match status" value="1"/>
</dbReference>
<evidence type="ECO:0000256" key="3">
    <source>
        <dbReference type="ARBA" id="ARBA00022692"/>
    </source>
</evidence>
<keyword evidence="3" id="KW-0812">Transmembrane</keyword>
<keyword evidence="10" id="KW-1185">Reference proteome</keyword>
<keyword evidence="7" id="KW-0325">Glycoprotein</keyword>
<evidence type="ECO:0000256" key="5">
    <source>
        <dbReference type="ARBA" id="ARBA00023034"/>
    </source>
</evidence>
<sequence>MPDTRPESALPFHRRWPSLQAMPLPQHRLLYLPIAKNACTSLKRLTVELSPLPAARKAEILHDVHTVTDTEATGLQLKDHDAAAAAGFLAEPGWMRFAVLRDPHDRLVSAYVEKFVIRRERKGLSTAPVVAAVQGCAPEDADLGRGVRFRDFLAHVLASPAESLDPHWRPQIHSFAEIACTHLYAMEHLDLLAADLSGRLGQTVTIGAHNRARPVPDRLVPEAATLWPEEIAEPSRIDPASFYDAESRALVARYFAADLTLHRSVLAENRARVALAESMSQAPASGPAPTPAPAPDAAVAPRPWRKRLSLNGLRRLAGRPAAPGGPKTG</sequence>
<evidence type="ECO:0000256" key="2">
    <source>
        <dbReference type="ARBA" id="ARBA00022679"/>
    </source>
</evidence>
<comment type="caution">
    <text evidence="9">The sequence shown here is derived from an EMBL/GenBank/DDBJ whole genome shotgun (WGS) entry which is preliminary data.</text>
</comment>
<keyword evidence="5" id="KW-0333">Golgi apparatus</keyword>
<dbReference type="RefSeq" id="WP_285674035.1">
    <property type="nucleotide sequence ID" value="NZ_BSYI01000045.1"/>
</dbReference>
<keyword evidence="6" id="KW-0472">Membrane</keyword>
<dbReference type="Proteomes" id="UP001239909">
    <property type="component" value="Unassembled WGS sequence"/>
</dbReference>
<reference evidence="9 10" key="1">
    <citation type="submission" date="2023-04" db="EMBL/GenBank/DDBJ databases">
        <title>Marinoamorphus aggregata gen. nov., sp. Nov., isolate from tissue of brittle star Ophioplocus japonicus.</title>
        <authorList>
            <person name="Kawano K."/>
            <person name="Sawayama S."/>
            <person name="Nakagawa S."/>
        </authorList>
    </citation>
    <scope>NUCLEOTIDE SEQUENCE [LARGE SCALE GENOMIC DNA]</scope>
    <source>
        <strain evidence="9 10">NKW23</strain>
    </source>
</reference>
<evidence type="ECO:0000256" key="7">
    <source>
        <dbReference type="ARBA" id="ARBA00023180"/>
    </source>
</evidence>
<accession>A0ABQ6LNS6</accession>
<gene>
    <name evidence="9" type="ORF">LNKW23_40900</name>
</gene>